<accession>A0ABV8LXH6</accession>
<protein>
    <submittedName>
        <fullName evidence="1">WXG100 family type VII secretion target</fullName>
    </submittedName>
</protein>
<evidence type="ECO:0000313" key="1">
    <source>
        <dbReference type="EMBL" id="MFC4135781.1"/>
    </source>
</evidence>
<dbReference type="Gene3D" id="1.10.287.1060">
    <property type="entry name" value="ESAT-6-like"/>
    <property type="match status" value="1"/>
</dbReference>
<name>A0ABV8LXH6_9ACTN</name>
<proteinExistence type="predicted"/>
<dbReference type="Pfam" id="PF06013">
    <property type="entry name" value="WXG100"/>
    <property type="match status" value="1"/>
</dbReference>
<reference evidence="2" key="1">
    <citation type="journal article" date="2019" name="Int. J. Syst. Evol. Microbiol.">
        <title>The Global Catalogue of Microorganisms (GCM) 10K type strain sequencing project: providing services to taxonomists for standard genome sequencing and annotation.</title>
        <authorList>
            <consortium name="The Broad Institute Genomics Platform"/>
            <consortium name="The Broad Institute Genome Sequencing Center for Infectious Disease"/>
            <person name="Wu L."/>
            <person name="Ma J."/>
        </authorList>
    </citation>
    <scope>NUCLEOTIDE SEQUENCE [LARGE SCALE GENOMIC DNA]</scope>
    <source>
        <strain evidence="2">CGMCC 4.7289</strain>
    </source>
</reference>
<evidence type="ECO:0000313" key="2">
    <source>
        <dbReference type="Proteomes" id="UP001595816"/>
    </source>
</evidence>
<organism evidence="1 2">
    <name type="scientific">Hamadaea flava</name>
    <dbReference type="NCBI Taxonomy" id="1742688"/>
    <lineage>
        <taxon>Bacteria</taxon>
        <taxon>Bacillati</taxon>
        <taxon>Actinomycetota</taxon>
        <taxon>Actinomycetes</taxon>
        <taxon>Micromonosporales</taxon>
        <taxon>Micromonosporaceae</taxon>
        <taxon>Hamadaea</taxon>
    </lineage>
</organism>
<comment type="caution">
    <text evidence="1">The sequence shown here is derived from an EMBL/GenBank/DDBJ whole genome shotgun (WGS) entry which is preliminary data.</text>
</comment>
<dbReference type="EMBL" id="JBHSAY010000025">
    <property type="protein sequence ID" value="MFC4135781.1"/>
    <property type="molecule type" value="Genomic_DNA"/>
</dbReference>
<keyword evidence="2" id="KW-1185">Reference proteome</keyword>
<sequence>MIVNGDRSAAEVRVSPEVLRSAAASTTELAGQAKSALRDVSDDMAYAAGALRDWSTGRALTELMDLWDREETAFGGQLTGLADGLQKSADNYAHADAASAADFGTLR</sequence>
<dbReference type="Proteomes" id="UP001595816">
    <property type="component" value="Unassembled WGS sequence"/>
</dbReference>
<dbReference type="InterPro" id="IPR010310">
    <property type="entry name" value="T7SS_ESAT-6-like"/>
</dbReference>
<dbReference type="SUPFAM" id="SSF140453">
    <property type="entry name" value="EsxAB dimer-like"/>
    <property type="match status" value="1"/>
</dbReference>
<dbReference type="RefSeq" id="WP_253763196.1">
    <property type="nucleotide sequence ID" value="NZ_JAMZDZ010000001.1"/>
</dbReference>
<gene>
    <name evidence="1" type="ORF">ACFOZ4_34660</name>
</gene>
<dbReference type="InterPro" id="IPR036689">
    <property type="entry name" value="ESAT-6-like_sf"/>
</dbReference>